<dbReference type="PANTHER" id="PTHR20982">
    <property type="entry name" value="RIBOSOME RECYCLING FACTOR"/>
    <property type="match status" value="1"/>
</dbReference>
<dbReference type="Pfam" id="PF01765">
    <property type="entry name" value="RRF"/>
    <property type="match status" value="1"/>
</dbReference>
<comment type="subcellular location">
    <subcellularLocation>
        <location evidence="1 5">Cytoplasm</location>
    </subcellularLocation>
</comment>
<keyword evidence="3 5" id="KW-0963">Cytoplasm</keyword>
<dbReference type="InterPro" id="IPR036191">
    <property type="entry name" value="RRF_sf"/>
</dbReference>
<evidence type="ECO:0000256" key="4">
    <source>
        <dbReference type="ARBA" id="ARBA00022917"/>
    </source>
</evidence>
<dbReference type="CDD" id="cd00520">
    <property type="entry name" value="RRF"/>
    <property type="match status" value="1"/>
</dbReference>
<dbReference type="PATRIC" id="fig|43678.3.peg.749"/>
<dbReference type="OrthoDB" id="9804006at2"/>
<dbReference type="EMBL" id="MAQA01000020">
    <property type="protein sequence ID" value="OCI31283.1"/>
    <property type="molecule type" value="Genomic_DNA"/>
</dbReference>
<evidence type="ECO:0000256" key="5">
    <source>
        <dbReference type="HAMAP-Rule" id="MF_00040"/>
    </source>
</evidence>
<accession>A0A163SMF4</accession>
<evidence type="ECO:0000256" key="3">
    <source>
        <dbReference type="ARBA" id="ARBA00022490"/>
    </source>
</evidence>
<dbReference type="GO" id="GO:0006415">
    <property type="term" value="P:translational termination"/>
    <property type="evidence" value="ECO:0007669"/>
    <property type="project" value="UniProtKB-UniRule"/>
</dbReference>
<dbReference type="Proteomes" id="UP000093412">
    <property type="component" value="Unassembled WGS sequence"/>
</dbReference>
<evidence type="ECO:0000259" key="6">
    <source>
        <dbReference type="Pfam" id="PF01765"/>
    </source>
</evidence>
<dbReference type="Gene3D" id="1.10.132.20">
    <property type="entry name" value="Ribosome-recycling factor"/>
    <property type="match status" value="1"/>
</dbReference>
<dbReference type="NCBIfam" id="TIGR00496">
    <property type="entry name" value="frr"/>
    <property type="match status" value="1"/>
</dbReference>
<dbReference type="FunFam" id="3.30.1360.40:FF:000001">
    <property type="entry name" value="Ribosome-recycling factor"/>
    <property type="match status" value="1"/>
</dbReference>
<organism evidence="7 9">
    <name type="scientific">Oerskovia enterophila</name>
    <dbReference type="NCBI Taxonomy" id="43678"/>
    <lineage>
        <taxon>Bacteria</taxon>
        <taxon>Bacillati</taxon>
        <taxon>Actinomycetota</taxon>
        <taxon>Actinomycetes</taxon>
        <taxon>Micrococcales</taxon>
        <taxon>Cellulomonadaceae</taxon>
        <taxon>Oerskovia</taxon>
    </lineage>
</organism>
<dbReference type="EMBL" id="LRIE01000047">
    <property type="protein sequence ID" value="KZM36581.1"/>
    <property type="molecule type" value="Genomic_DNA"/>
</dbReference>
<comment type="function">
    <text evidence="5">Responsible for the release of ribosomes from messenger RNA at the termination of protein biosynthesis. May increase the efficiency of translation by recycling ribosomes from one round of translation to another.</text>
</comment>
<dbReference type="STRING" id="43678.OJAG_07100"/>
<dbReference type="AlphaFoldDB" id="A0A163SMF4"/>
<dbReference type="GO" id="GO:0043023">
    <property type="term" value="F:ribosomal large subunit binding"/>
    <property type="evidence" value="ECO:0007669"/>
    <property type="project" value="TreeGrafter"/>
</dbReference>
<dbReference type="Gene3D" id="3.30.1360.40">
    <property type="match status" value="1"/>
</dbReference>
<comment type="caution">
    <text evidence="7">The sequence shown here is derived from an EMBL/GenBank/DDBJ whole genome shotgun (WGS) entry which is preliminary data.</text>
</comment>
<dbReference type="InterPro" id="IPR002661">
    <property type="entry name" value="Ribosome_recyc_fac"/>
</dbReference>
<evidence type="ECO:0000256" key="1">
    <source>
        <dbReference type="ARBA" id="ARBA00004496"/>
    </source>
</evidence>
<keyword evidence="10" id="KW-1185">Reference proteome</keyword>
<feature type="domain" description="Ribosome recycling factor" evidence="6">
    <location>
        <begin position="21"/>
        <end position="183"/>
    </location>
</feature>
<keyword evidence="4 5" id="KW-0648">Protein biosynthesis</keyword>
<name>A0A163SMF4_9CELL</name>
<reference evidence="7 9" key="1">
    <citation type="submission" date="2016-01" db="EMBL/GenBank/DDBJ databases">
        <title>Genome sequence of Oerskovia enterophila VJag, an agar and cellulose degrading bacterium.</title>
        <authorList>
            <person name="Poehlein A."/>
            <person name="Jag V."/>
            <person name="Bengelsdorf F."/>
            <person name="Duerre P."/>
            <person name="Daniel R."/>
        </authorList>
    </citation>
    <scope>NUCLEOTIDE SEQUENCE [LARGE SCALE GENOMIC DNA]</scope>
    <source>
        <strain evidence="7 9">VJag</strain>
    </source>
</reference>
<dbReference type="SUPFAM" id="SSF55194">
    <property type="entry name" value="Ribosome recycling factor, RRF"/>
    <property type="match status" value="1"/>
</dbReference>
<evidence type="ECO:0000313" key="7">
    <source>
        <dbReference type="EMBL" id="KZM36581.1"/>
    </source>
</evidence>
<sequence>MIDETLLEAEEKMDKAIEVAKEDFANIRTGRASGAMFNKITVEYYGAPTPLQQLASFNTPEARTIVISPFDKTALSAIEKAIRDSDLGVNPSNDGNIIRVVLPVLTEERRRDYVKLAKGKAEDARVSVRNIRRRAKEQLDRIVKDGEAGEDEGTRAEKELEALTKSHVDTIDALLAGKESELLEV</sequence>
<dbReference type="InterPro" id="IPR023584">
    <property type="entry name" value="Ribosome_recyc_fac_dom"/>
</dbReference>
<dbReference type="Proteomes" id="UP000076447">
    <property type="component" value="Unassembled WGS sequence"/>
</dbReference>
<dbReference type="HAMAP" id="MF_00040">
    <property type="entry name" value="RRF"/>
    <property type="match status" value="1"/>
</dbReference>
<dbReference type="FunFam" id="1.10.132.20:FF:000001">
    <property type="entry name" value="Ribosome-recycling factor"/>
    <property type="match status" value="1"/>
</dbReference>
<protein>
    <recommendedName>
        <fullName evidence="5">Ribosome-recycling factor</fullName>
        <shortName evidence="5">RRF</shortName>
    </recommendedName>
    <alternativeName>
        <fullName evidence="5">Ribosome-releasing factor</fullName>
    </alternativeName>
</protein>
<evidence type="ECO:0000313" key="8">
    <source>
        <dbReference type="EMBL" id="OCI31283.1"/>
    </source>
</evidence>
<dbReference type="PANTHER" id="PTHR20982:SF3">
    <property type="entry name" value="MITOCHONDRIAL RIBOSOME RECYCLING FACTOR PSEUDO 1"/>
    <property type="match status" value="1"/>
</dbReference>
<gene>
    <name evidence="5 7" type="primary">frr</name>
    <name evidence="8" type="ORF">OERS_19680</name>
    <name evidence="7" type="ORF">OJAG_07100</name>
</gene>
<dbReference type="GO" id="GO:0005737">
    <property type="term" value="C:cytoplasm"/>
    <property type="evidence" value="ECO:0007669"/>
    <property type="project" value="UniProtKB-SubCell"/>
</dbReference>
<evidence type="ECO:0000313" key="10">
    <source>
        <dbReference type="Proteomes" id="UP000093412"/>
    </source>
</evidence>
<dbReference type="RefSeq" id="WP_056648687.1">
    <property type="nucleotide sequence ID" value="NZ_JBEPRG010000002.1"/>
</dbReference>
<evidence type="ECO:0000256" key="2">
    <source>
        <dbReference type="ARBA" id="ARBA00005912"/>
    </source>
</evidence>
<reference evidence="8 10" key="2">
    <citation type="submission" date="2016-06" db="EMBL/GenBank/DDBJ databases">
        <title>Genome sequence of Oerskovia enterophila DSM 43852.</title>
        <authorList>
            <person name="Poehlein A."/>
            <person name="Jag V."/>
            <person name="Bengelsdorf F.R."/>
            <person name="Daniel R."/>
            <person name="Duerre P."/>
        </authorList>
    </citation>
    <scope>NUCLEOTIDE SEQUENCE [LARGE SCALE GENOMIC DNA]</scope>
    <source>
        <strain evidence="8 10">DSM 43852</strain>
    </source>
</reference>
<evidence type="ECO:0000313" key="9">
    <source>
        <dbReference type="Proteomes" id="UP000076447"/>
    </source>
</evidence>
<proteinExistence type="inferred from homology"/>
<comment type="similarity">
    <text evidence="2 5">Belongs to the RRF family.</text>
</comment>